<dbReference type="Gene3D" id="2.40.160.130">
    <property type="entry name" value="Capsule assembly protein Wzi"/>
    <property type="match status" value="1"/>
</dbReference>
<reference evidence="2 3" key="1">
    <citation type="submission" date="2018-08" db="EMBL/GenBank/DDBJ databases">
        <title>A genome reference for cultivated species of the human gut microbiota.</title>
        <authorList>
            <person name="Zou Y."/>
            <person name="Xue W."/>
            <person name="Luo G."/>
        </authorList>
    </citation>
    <scope>NUCLEOTIDE SEQUENCE [LARGE SCALE GENOMIC DNA]</scope>
    <source>
        <strain evidence="2 3">OF03-3</strain>
    </source>
</reference>
<keyword evidence="1" id="KW-0732">Signal</keyword>
<organism evidence="2 3">
    <name type="scientific">Segatella copri</name>
    <dbReference type="NCBI Taxonomy" id="165179"/>
    <lineage>
        <taxon>Bacteria</taxon>
        <taxon>Pseudomonadati</taxon>
        <taxon>Bacteroidota</taxon>
        <taxon>Bacteroidia</taxon>
        <taxon>Bacteroidales</taxon>
        <taxon>Prevotellaceae</taxon>
        <taxon>Segatella</taxon>
    </lineage>
</organism>
<evidence type="ECO:0000313" key="2">
    <source>
        <dbReference type="EMBL" id="RGX97970.1"/>
    </source>
</evidence>
<sequence length="530" mass="60372">MNKIKIGVCFALCSLAVPSMAQYMWQEGDGTEKIDLREDIQYGVEMQGSFSKGKTPLWLNANKYGLSSLEKNNGYLRGSLVRPLSADSARRWAVGYGVDVAVPVNYTSNIVVQQAYVEARWLYGVLTAGAKEYPMELKNQSLSSGSQCLGINARPIPQVRLALPEYWTLPFGRGWLQLKGHLAYGMTTDDGWQHDFTKRQTKYCDHMLYHSKAGFLRIGNENAFCPLSIEMGLEMVAQFGGNAYRPIGDGMVQIPTEKNLKGFWHALSATGSDAGEGAYANVAGNQLGSWLMRINYDTDSWKAAIYADHYFEDHSQMFLLDYNGYGEGADWNKKVKRRFFMYSLKDIMLGFELNLKYSRWLKNVVLEYLYTKYQSGPYNHDRTSGIADHIAGTDDYYNHSIYPGWQHWGQVIGNPLYRSPIYNNDGYIDIRNNRFIAYHLGFDGQPTQRLGYRILGTYQKGWGTYSNPFTKKHHNVSFLVEGHYDFPHQWQIKAGYAMDFGSEKMLGHNAGMQITISKRGLLTKRNNNNR</sequence>
<protein>
    <recommendedName>
        <fullName evidence="4">Capsule assembly protein Wzi</fullName>
    </recommendedName>
</protein>
<gene>
    <name evidence="2" type="ORF">DXA63_01875</name>
</gene>
<comment type="caution">
    <text evidence="2">The sequence shown here is derived from an EMBL/GenBank/DDBJ whole genome shotgun (WGS) entry which is preliminary data.</text>
</comment>
<name>A0AA93BJ52_9BACT</name>
<dbReference type="EMBL" id="QSCI01000004">
    <property type="protein sequence ID" value="RGX97970.1"/>
    <property type="molecule type" value="Genomic_DNA"/>
</dbReference>
<evidence type="ECO:0000256" key="1">
    <source>
        <dbReference type="SAM" id="SignalP"/>
    </source>
</evidence>
<proteinExistence type="predicted"/>
<dbReference type="Proteomes" id="UP000285604">
    <property type="component" value="Unassembled WGS sequence"/>
</dbReference>
<dbReference type="AlphaFoldDB" id="A0AA93BJ52"/>
<evidence type="ECO:0008006" key="4">
    <source>
        <dbReference type="Google" id="ProtNLM"/>
    </source>
</evidence>
<accession>A0AA93BJ52</accession>
<feature type="chain" id="PRO_5041669663" description="Capsule assembly protein Wzi" evidence="1">
    <location>
        <begin position="22"/>
        <end position="530"/>
    </location>
</feature>
<dbReference type="InterPro" id="IPR038636">
    <property type="entry name" value="Wzi_sf"/>
</dbReference>
<evidence type="ECO:0000313" key="3">
    <source>
        <dbReference type="Proteomes" id="UP000285604"/>
    </source>
</evidence>
<feature type="signal peptide" evidence="1">
    <location>
        <begin position="1"/>
        <end position="21"/>
    </location>
</feature>